<feature type="domain" description="4-O-methyl-glucuronoyl methylesterase-like" evidence="5">
    <location>
        <begin position="294"/>
        <end position="454"/>
    </location>
</feature>
<protein>
    <submittedName>
        <fullName evidence="6">Acetylxylan esterase</fullName>
    </submittedName>
</protein>
<keyword evidence="3" id="KW-0378">Hydrolase</keyword>
<organism evidence="6 7">
    <name type="scientific">Mucilaginibacter robiniae</name>
    <dbReference type="NCBI Taxonomy" id="2728022"/>
    <lineage>
        <taxon>Bacteria</taxon>
        <taxon>Pseudomonadati</taxon>
        <taxon>Bacteroidota</taxon>
        <taxon>Sphingobacteriia</taxon>
        <taxon>Sphingobacteriales</taxon>
        <taxon>Sphingobacteriaceae</taxon>
        <taxon>Mucilaginibacter</taxon>
    </lineage>
</organism>
<reference evidence="6 7" key="1">
    <citation type="submission" date="2020-04" db="EMBL/GenBank/DDBJ databases">
        <title>Genome sequencing of novel species.</title>
        <authorList>
            <person name="Heo J."/>
            <person name="Kim S.-J."/>
            <person name="Kim J.-S."/>
            <person name="Hong S.-B."/>
            <person name="Kwon S.-W."/>
        </authorList>
    </citation>
    <scope>NUCLEOTIDE SEQUENCE [LARGE SCALE GENOMIC DNA]</scope>
    <source>
        <strain evidence="6 7">F39-2</strain>
    </source>
</reference>
<dbReference type="Proteomes" id="UP000503278">
    <property type="component" value="Chromosome"/>
</dbReference>
<dbReference type="KEGG" id="mrob:HH214_12290"/>
<dbReference type="AlphaFoldDB" id="A0A7L5E6Y9"/>
<accession>A0A7L5E6Y9</accession>
<evidence type="ECO:0000259" key="5">
    <source>
        <dbReference type="Pfam" id="PF22244"/>
    </source>
</evidence>
<evidence type="ECO:0000256" key="3">
    <source>
        <dbReference type="ARBA" id="ARBA00022801"/>
    </source>
</evidence>
<dbReference type="Pfam" id="PF22244">
    <property type="entry name" value="GCE_fung"/>
    <property type="match status" value="1"/>
</dbReference>
<feature type="signal peptide" evidence="4">
    <location>
        <begin position="1"/>
        <end position="18"/>
    </location>
</feature>
<feature type="chain" id="PRO_5029466669" evidence="4">
    <location>
        <begin position="19"/>
        <end position="517"/>
    </location>
</feature>
<sequence>MKKTLFLTFLAMSTQVIAQQMQPAAGHYPPPVTFTAEQDHDNMMKQLGIKALRPGPSGDEKAPNHANYDEALANPYPNLPDVLTLKNGKKVTTPAQWWNQRRPEILEDFEREVYGRIPKNVPSVNWRVKVTDREFVGFTPVIAKQLIGHVDNSAYPLIDVNINMTLVVPANAKAPVPILMMFAPSALPAPAQPPKEDLEKINDAVKELLVKAHPELKEIFDRYPAYNPIAAQTSGFNPFAPRPAGDPPTAQQLIADGWGYVLIDPSSIQADNGAGLTRGIIGLVNKGQPRRPDDWGALRAWSWGAARALDYLTVNEPMVDAKHVGIEGVSRYGKAALVTLAFEPRFALGLIGSSGEGGAKLHRRNWGEAVESLTGGEYYWMAGNFIKYGASEASFGSKTSNDLPVDAHELIALCAPRLTFISYGIPEQGDAKWLDHQGSYMAAVAAGPVFKLLGAKDLGVSNDYHTEKMPGVNIGLLNGELAWRQHDGGHTDAPNVKYFIKWADQMIGDNTTARTKR</sequence>
<evidence type="ECO:0000256" key="1">
    <source>
        <dbReference type="ARBA" id="ARBA00022487"/>
    </source>
</evidence>
<dbReference type="SUPFAM" id="SSF53474">
    <property type="entry name" value="alpha/beta-Hydrolases"/>
    <property type="match status" value="1"/>
</dbReference>
<evidence type="ECO:0000313" key="7">
    <source>
        <dbReference type="Proteomes" id="UP000503278"/>
    </source>
</evidence>
<proteinExistence type="predicted"/>
<dbReference type="InterPro" id="IPR054579">
    <property type="entry name" value="GCE-like_dom"/>
</dbReference>
<name>A0A7L5E6Y9_9SPHI</name>
<dbReference type="GO" id="GO:0052689">
    <property type="term" value="F:carboxylic ester hydrolase activity"/>
    <property type="evidence" value="ECO:0007669"/>
    <property type="project" value="UniProtKB-KW"/>
</dbReference>
<keyword evidence="2 4" id="KW-0732">Signal</keyword>
<dbReference type="Gene3D" id="3.40.50.1820">
    <property type="entry name" value="alpha/beta hydrolase"/>
    <property type="match status" value="1"/>
</dbReference>
<keyword evidence="1" id="KW-0719">Serine esterase</keyword>
<evidence type="ECO:0000313" key="6">
    <source>
        <dbReference type="EMBL" id="QJD96603.1"/>
    </source>
</evidence>
<gene>
    <name evidence="6" type="ORF">HH214_12290</name>
</gene>
<dbReference type="RefSeq" id="WP_169608076.1">
    <property type="nucleotide sequence ID" value="NZ_CP051682.1"/>
</dbReference>
<evidence type="ECO:0000256" key="4">
    <source>
        <dbReference type="SAM" id="SignalP"/>
    </source>
</evidence>
<dbReference type="InterPro" id="IPR029058">
    <property type="entry name" value="AB_hydrolase_fold"/>
</dbReference>
<evidence type="ECO:0000256" key="2">
    <source>
        <dbReference type="ARBA" id="ARBA00022729"/>
    </source>
</evidence>
<keyword evidence="7" id="KW-1185">Reference proteome</keyword>
<dbReference type="EMBL" id="CP051682">
    <property type="protein sequence ID" value="QJD96603.1"/>
    <property type="molecule type" value="Genomic_DNA"/>
</dbReference>